<reference evidence="14" key="1">
    <citation type="submission" date="2021-06" db="EMBL/GenBank/DDBJ databases">
        <authorList>
            <person name="Hodson N. C."/>
            <person name="Mongue J. A."/>
            <person name="Jaron S. K."/>
        </authorList>
    </citation>
    <scope>NUCLEOTIDE SEQUENCE</scope>
</reference>
<dbReference type="SMART" id="SM00248">
    <property type="entry name" value="ANK"/>
    <property type="match status" value="3"/>
</dbReference>
<feature type="transmembrane region" description="Helical" evidence="12">
    <location>
        <begin position="462"/>
        <end position="484"/>
    </location>
</feature>
<dbReference type="InterPro" id="IPR002110">
    <property type="entry name" value="Ankyrin_rpt"/>
</dbReference>
<organism evidence="14 15">
    <name type="scientific">Allacma fusca</name>
    <dbReference type="NCBI Taxonomy" id="39272"/>
    <lineage>
        <taxon>Eukaryota</taxon>
        <taxon>Metazoa</taxon>
        <taxon>Ecdysozoa</taxon>
        <taxon>Arthropoda</taxon>
        <taxon>Hexapoda</taxon>
        <taxon>Collembola</taxon>
        <taxon>Symphypleona</taxon>
        <taxon>Sminthuridae</taxon>
        <taxon>Allacma</taxon>
    </lineage>
</organism>
<keyword evidence="6 11" id="KW-0040">ANK repeat</keyword>
<evidence type="ECO:0000256" key="12">
    <source>
        <dbReference type="SAM" id="Phobius"/>
    </source>
</evidence>
<evidence type="ECO:0000256" key="2">
    <source>
        <dbReference type="ARBA" id="ARBA00022448"/>
    </source>
</evidence>
<evidence type="ECO:0000313" key="15">
    <source>
        <dbReference type="Proteomes" id="UP000708208"/>
    </source>
</evidence>
<feature type="transmembrane region" description="Helical" evidence="12">
    <location>
        <begin position="301"/>
        <end position="318"/>
    </location>
</feature>
<evidence type="ECO:0000256" key="8">
    <source>
        <dbReference type="ARBA" id="ARBA00023136"/>
    </source>
</evidence>
<dbReference type="PANTHER" id="PTHR47143:SF1">
    <property type="entry name" value="ION_TRANS DOMAIN-CONTAINING PROTEIN"/>
    <property type="match status" value="1"/>
</dbReference>
<comment type="subcellular location">
    <subcellularLocation>
        <location evidence="1">Membrane</location>
        <topology evidence="1">Multi-pass membrane protein</topology>
    </subcellularLocation>
</comment>
<name>A0A8J2NWP1_9HEXA</name>
<keyword evidence="3 12" id="KW-0812">Transmembrane</keyword>
<keyword evidence="9" id="KW-0325">Glycoprotein</keyword>
<keyword evidence="5 12" id="KW-1133">Transmembrane helix</keyword>
<feature type="transmembrane region" description="Helical" evidence="12">
    <location>
        <begin position="243"/>
        <end position="262"/>
    </location>
</feature>
<feature type="transmembrane region" description="Helical" evidence="12">
    <location>
        <begin position="362"/>
        <end position="380"/>
    </location>
</feature>
<gene>
    <name evidence="14" type="ORF">AFUS01_LOCUS12009</name>
</gene>
<feature type="repeat" description="ANK" evidence="11">
    <location>
        <begin position="103"/>
        <end position="135"/>
    </location>
</feature>
<evidence type="ECO:0000256" key="11">
    <source>
        <dbReference type="PROSITE-ProRule" id="PRU00023"/>
    </source>
</evidence>
<feature type="transmembrane region" description="Helical" evidence="12">
    <location>
        <begin position="430"/>
        <end position="450"/>
    </location>
</feature>
<evidence type="ECO:0000256" key="6">
    <source>
        <dbReference type="ARBA" id="ARBA00023043"/>
    </source>
</evidence>
<feature type="transmembrane region" description="Helical" evidence="12">
    <location>
        <begin position="330"/>
        <end position="350"/>
    </location>
</feature>
<evidence type="ECO:0000256" key="3">
    <source>
        <dbReference type="ARBA" id="ARBA00022692"/>
    </source>
</evidence>
<feature type="transmembrane region" description="Helical" evidence="12">
    <location>
        <begin position="392"/>
        <end position="418"/>
    </location>
</feature>
<dbReference type="EMBL" id="CAJVCH010093477">
    <property type="protein sequence ID" value="CAG7722899.1"/>
    <property type="molecule type" value="Genomic_DNA"/>
</dbReference>
<dbReference type="PANTHER" id="PTHR47143">
    <property type="entry name" value="TRANSIENT RECEPTOR POTENTIAL CATION CHANNEL PROTEIN PAINLESS"/>
    <property type="match status" value="1"/>
</dbReference>
<dbReference type="AlphaFoldDB" id="A0A8J2NWP1"/>
<proteinExistence type="predicted"/>
<sequence>MSAGQPPEILVLMERNCHNEANITELNMQEDLFQAASSRDPDNILALLLEGADPNSQDPDGNTPLHLTLTLSCSCLICTKNAESCCAVLLNVPGVDVNKQNKNGETPLHLAAKYQLGQCVDDLIFKGSDCYITSKDGVPPMMLIASETPDVMCKILDESITISHDNHKNEKCVAKINFRPIILSKRPKIADSKQAEDVNNFCNELRLLESLLLADMEIQKKIFLHPVVSIFLNQKWRRARIQLIINVLARLSWLLFFTHYMLDVYLTNCPCTMYTPQSSKANTSSNNTDSRWETCRTASEPTFAFLLICFLTVLRLGYNITEVFFSRKIHLLDIFQIIVMCMVLGAFFPTFSRQTSIPTEQYQYASFTIFMAWSINMSLFGKFKKIGGYFEMFGYVLGRFLSILPTFFFLYAGFAYAFHIMFSQMPFFSSIYWAVVRVMIMTMGTDYYSVFLKEEKVLLEPVMAHILFVLFVFVVSIVLLNLIIGLTVSDIQNLQAEANMKQITRQIGEMYNFEFIMHSRKLPNCIRMFLRKILSIASTLEKGDSNQLYFSFKINDPRDTSVPAELKLAAKPVVERIHNERKGAVCESKSQHIVDRSRGNSSGLTQHTLEMPFVRRRSYMCC</sequence>
<keyword evidence="8 12" id="KW-0472">Membrane</keyword>
<dbReference type="Pfam" id="PF12796">
    <property type="entry name" value="Ank_2"/>
    <property type="match status" value="1"/>
</dbReference>
<keyword evidence="2" id="KW-0813">Transport</keyword>
<evidence type="ECO:0000256" key="9">
    <source>
        <dbReference type="ARBA" id="ARBA00023180"/>
    </source>
</evidence>
<evidence type="ECO:0000256" key="7">
    <source>
        <dbReference type="ARBA" id="ARBA00023065"/>
    </source>
</evidence>
<dbReference type="GO" id="GO:0034703">
    <property type="term" value="C:cation channel complex"/>
    <property type="evidence" value="ECO:0007669"/>
    <property type="project" value="UniProtKB-ARBA"/>
</dbReference>
<evidence type="ECO:0000259" key="13">
    <source>
        <dbReference type="Pfam" id="PF00520"/>
    </source>
</evidence>
<protein>
    <recommendedName>
        <fullName evidence="13">Ion transport domain-containing protein</fullName>
    </recommendedName>
</protein>
<dbReference type="Proteomes" id="UP000708208">
    <property type="component" value="Unassembled WGS sequence"/>
</dbReference>
<evidence type="ECO:0000256" key="10">
    <source>
        <dbReference type="ARBA" id="ARBA00023303"/>
    </source>
</evidence>
<accession>A0A8J2NWP1</accession>
<dbReference type="PROSITE" id="PS50297">
    <property type="entry name" value="ANK_REP_REGION"/>
    <property type="match status" value="1"/>
</dbReference>
<dbReference type="InterPro" id="IPR052076">
    <property type="entry name" value="TRP_cation_channel"/>
</dbReference>
<keyword evidence="4" id="KW-0677">Repeat</keyword>
<feature type="domain" description="Ion transport" evidence="13">
    <location>
        <begin position="259"/>
        <end position="498"/>
    </location>
</feature>
<dbReference type="Pfam" id="PF00520">
    <property type="entry name" value="Ion_trans"/>
    <property type="match status" value="1"/>
</dbReference>
<dbReference type="InterPro" id="IPR005821">
    <property type="entry name" value="Ion_trans_dom"/>
</dbReference>
<evidence type="ECO:0000313" key="14">
    <source>
        <dbReference type="EMBL" id="CAG7722899.1"/>
    </source>
</evidence>
<evidence type="ECO:0000256" key="1">
    <source>
        <dbReference type="ARBA" id="ARBA00004141"/>
    </source>
</evidence>
<keyword evidence="10" id="KW-0407">Ion channel</keyword>
<dbReference type="GO" id="GO:0005216">
    <property type="term" value="F:monoatomic ion channel activity"/>
    <property type="evidence" value="ECO:0007669"/>
    <property type="project" value="InterPro"/>
</dbReference>
<dbReference type="OrthoDB" id="7464126at2759"/>
<dbReference type="PROSITE" id="PS50088">
    <property type="entry name" value="ANK_REPEAT"/>
    <property type="match status" value="1"/>
</dbReference>
<keyword evidence="15" id="KW-1185">Reference proteome</keyword>
<evidence type="ECO:0000256" key="4">
    <source>
        <dbReference type="ARBA" id="ARBA00022737"/>
    </source>
</evidence>
<evidence type="ECO:0000256" key="5">
    <source>
        <dbReference type="ARBA" id="ARBA00022989"/>
    </source>
</evidence>
<comment type="caution">
    <text evidence="14">The sequence shown here is derived from an EMBL/GenBank/DDBJ whole genome shotgun (WGS) entry which is preliminary data.</text>
</comment>
<keyword evidence="7" id="KW-0406">Ion transport</keyword>